<name>A0ABR3EK51_9AGAR</name>
<evidence type="ECO:0000259" key="2">
    <source>
        <dbReference type="Pfam" id="PF01693"/>
    </source>
</evidence>
<evidence type="ECO:0000313" key="3">
    <source>
        <dbReference type="EMBL" id="KAL0563248.1"/>
    </source>
</evidence>
<feature type="compositionally biased region" description="Low complexity" evidence="1">
    <location>
        <begin position="106"/>
        <end position="131"/>
    </location>
</feature>
<dbReference type="InterPro" id="IPR011320">
    <property type="entry name" value="RNase_H1_N"/>
</dbReference>
<dbReference type="EMBL" id="JBAHYK010003738">
    <property type="protein sequence ID" value="KAL0563248.1"/>
    <property type="molecule type" value="Genomic_DNA"/>
</dbReference>
<feature type="region of interest" description="Disordered" evidence="1">
    <location>
        <begin position="1"/>
        <end position="24"/>
    </location>
</feature>
<feature type="region of interest" description="Disordered" evidence="1">
    <location>
        <begin position="56"/>
        <end position="137"/>
    </location>
</feature>
<keyword evidence="4" id="KW-1185">Reference proteome</keyword>
<proteinExistence type="predicted"/>
<gene>
    <name evidence="3" type="ORF">V5O48_018826</name>
</gene>
<feature type="domain" description="Ribonuclease H1 N-terminal" evidence="2">
    <location>
        <begin position="174"/>
        <end position="213"/>
    </location>
</feature>
<reference evidence="3 4" key="1">
    <citation type="submission" date="2024-02" db="EMBL/GenBank/DDBJ databases">
        <title>A draft genome for the cacao thread blight pathogen Marasmius crinis-equi.</title>
        <authorList>
            <person name="Cohen S.P."/>
            <person name="Baruah I.K."/>
            <person name="Amoako-Attah I."/>
            <person name="Bukari Y."/>
            <person name="Meinhardt L.W."/>
            <person name="Bailey B.A."/>
        </authorList>
    </citation>
    <scope>NUCLEOTIDE SEQUENCE [LARGE SCALE GENOMIC DNA]</scope>
    <source>
        <strain evidence="3 4">GH-76</strain>
    </source>
</reference>
<dbReference type="Pfam" id="PF01693">
    <property type="entry name" value="Cauli_VI"/>
    <property type="match status" value="1"/>
</dbReference>
<accession>A0ABR3EK51</accession>
<feature type="compositionally biased region" description="Polar residues" evidence="1">
    <location>
        <begin position="69"/>
        <end position="88"/>
    </location>
</feature>
<dbReference type="InterPro" id="IPR009027">
    <property type="entry name" value="Ribosomal_bL9/RNase_H1_N"/>
</dbReference>
<sequence>MTSSLSSPALPHPKTPTKTRTVTKSRLEVVEERMPDKVVSRSVTYTCTEVITERLRRKHPACSHGRRSPIQTTNLLSDSDNSDNTASPLASLDESDLFSTASSEAPTTSGLSSSISSTSSLNPSTTTTPASCHEEPIPRAESDETIQAYYQACYPDKVPHPNLFRSLPVNQGDYYVVSGGKSVGIFTNWNYAAEFVLGVRKSKYKHYTTSWQAWLGYRSEWETKQIRVLGQYQDTAPLETQIKDMALGEPAT</sequence>
<feature type="compositionally biased region" description="Basic residues" evidence="1">
    <location>
        <begin position="56"/>
        <end position="67"/>
    </location>
</feature>
<evidence type="ECO:0000313" key="4">
    <source>
        <dbReference type="Proteomes" id="UP001465976"/>
    </source>
</evidence>
<dbReference type="InterPro" id="IPR037056">
    <property type="entry name" value="RNase_H1_N_sf"/>
</dbReference>
<dbReference type="Gene3D" id="3.40.970.10">
    <property type="entry name" value="Ribonuclease H1, N-terminal domain"/>
    <property type="match status" value="1"/>
</dbReference>
<dbReference type="SUPFAM" id="SSF55658">
    <property type="entry name" value="L9 N-domain-like"/>
    <property type="match status" value="1"/>
</dbReference>
<comment type="caution">
    <text evidence="3">The sequence shown here is derived from an EMBL/GenBank/DDBJ whole genome shotgun (WGS) entry which is preliminary data.</text>
</comment>
<evidence type="ECO:0000256" key="1">
    <source>
        <dbReference type="SAM" id="MobiDB-lite"/>
    </source>
</evidence>
<organism evidence="3 4">
    <name type="scientific">Marasmius crinis-equi</name>
    <dbReference type="NCBI Taxonomy" id="585013"/>
    <lineage>
        <taxon>Eukaryota</taxon>
        <taxon>Fungi</taxon>
        <taxon>Dikarya</taxon>
        <taxon>Basidiomycota</taxon>
        <taxon>Agaricomycotina</taxon>
        <taxon>Agaricomycetes</taxon>
        <taxon>Agaricomycetidae</taxon>
        <taxon>Agaricales</taxon>
        <taxon>Marasmiineae</taxon>
        <taxon>Marasmiaceae</taxon>
        <taxon>Marasmius</taxon>
    </lineage>
</organism>
<protein>
    <recommendedName>
        <fullName evidence="2">Ribonuclease H1 N-terminal domain-containing protein</fullName>
    </recommendedName>
</protein>
<dbReference type="Proteomes" id="UP001465976">
    <property type="component" value="Unassembled WGS sequence"/>
</dbReference>